<name>A0A9W9V817_9EURO</name>
<feature type="compositionally biased region" description="Polar residues" evidence="7">
    <location>
        <begin position="138"/>
        <end position="158"/>
    </location>
</feature>
<feature type="compositionally biased region" description="Low complexity" evidence="7">
    <location>
        <begin position="125"/>
        <end position="135"/>
    </location>
</feature>
<dbReference type="SMART" id="SM00066">
    <property type="entry name" value="GAL4"/>
    <property type="match status" value="1"/>
</dbReference>
<sequence length="852" mass="95558">LYVEPNYSACQTRVLIAALRLPEASTFSDIAEDISAYDLSRAKNADPPSLERCELTHSDRDTLSRHMLAHDPLEHARKRRKHPYISKACMCCVKSKQRCNGELPCARCFSKQLSCSYTVSRNEPRSLPSPGSPRSTHGGKTSHNGSSGQDTMSIAGSSLYDNDHSRDLSLLEITTGMGLEADTNCVFPVVSQSSDKQSSGTEPPRQPSMASMATGHYIDDLSAMAEDNNLGDWGWGSVGIPWSQDRGLLFEDGYSSFPSPVTAFLDASAKSSNLSTVFNLTSPAWSEPAAQEFEFEAPAPSFTQTIKTSGLDVSKETNTSLRSQKVSTPPISGQDLELWMAEDYGHVPCLAPDTYAIMTSAFTRLNCDSECCVPFTNRDFPLLKHMQIYIQVYFEEFHPVFPLLHKATFSPSNDKWVLSLAVAAVGCLFSQNLRSVENFYILHEFLRRAIHIQYAHGQSKQLERTQSSPPDICIVQAAVLNQVGMMFSGDMRFAEISQTTMAMVATMCRKMAYYHVGPGMPAESDPSVCQTWSEWIKKESRLRLFYCSWLLDCQHNWFFALPITLPIEFLQFPMPSHESAWDASSSDQWQHSLRNNPNSHPSAPLRKRLLDLYRVQAPLQLGAFNTLLLVMGVYRDAPRLRRTTLYMNILQQYAETLPPSNLTHAVLDHIHLASVFLYIPCTELFAFSGWRVTEAQQARTATKLQRWMQNQSEARTVLMHACHVWSAIRMRRAAAQHESMGFLLASITIWALIELQNKPSSNEIDALPTVRLDRNSDDVMRWAASTEAKRLYLGGVGCLWGEAAIARLVRVTVEILDGGIAWPRAKATAPVLRQHYLSWQHIRRRTAMLGQS</sequence>
<dbReference type="EMBL" id="JAPZBS010000005">
    <property type="protein sequence ID" value="KAJ5370989.1"/>
    <property type="molecule type" value="Genomic_DNA"/>
</dbReference>
<dbReference type="InterPro" id="IPR007219">
    <property type="entry name" value="XnlR_reg_dom"/>
</dbReference>
<dbReference type="OrthoDB" id="1405595at2759"/>
<dbReference type="GO" id="GO:0006351">
    <property type="term" value="P:DNA-templated transcription"/>
    <property type="evidence" value="ECO:0007669"/>
    <property type="project" value="InterPro"/>
</dbReference>
<protein>
    <recommendedName>
        <fullName evidence="8">Zn(2)-C6 fungal-type domain-containing protein</fullName>
    </recommendedName>
</protein>
<keyword evidence="2" id="KW-0862">Zinc</keyword>
<evidence type="ECO:0000256" key="6">
    <source>
        <dbReference type="ARBA" id="ARBA00023242"/>
    </source>
</evidence>
<gene>
    <name evidence="9" type="ORF">N7496_007081</name>
</gene>
<keyword evidence="6" id="KW-0539">Nucleus</keyword>
<keyword evidence="3" id="KW-0805">Transcription regulation</keyword>
<comment type="caution">
    <text evidence="9">The sequence shown here is derived from an EMBL/GenBank/DDBJ whole genome shotgun (WGS) entry which is preliminary data.</text>
</comment>
<dbReference type="Gene3D" id="4.10.240.10">
    <property type="entry name" value="Zn(2)-C6 fungal-type DNA-binding domain"/>
    <property type="match status" value="1"/>
</dbReference>
<dbReference type="Proteomes" id="UP001147782">
    <property type="component" value="Unassembled WGS sequence"/>
</dbReference>
<feature type="non-terminal residue" evidence="9">
    <location>
        <position position="1"/>
    </location>
</feature>
<dbReference type="GO" id="GO:0003677">
    <property type="term" value="F:DNA binding"/>
    <property type="evidence" value="ECO:0007669"/>
    <property type="project" value="UniProtKB-KW"/>
</dbReference>
<dbReference type="CDD" id="cd00067">
    <property type="entry name" value="GAL4"/>
    <property type="match status" value="1"/>
</dbReference>
<feature type="domain" description="Zn(2)-C6 fungal-type" evidence="8">
    <location>
        <begin position="88"/>
        <end position="117"/>
    </location>
</feature>
<keyword evidence="4" id="KW-0238">DNA-binding</keyword>
<reference evidence="9" key="2">
    <citation type="journal article" date="2023" name="IMA Fungus">
        <title>Comparative genomic study of the Penicillium genus elucidates a diverse pangenome and 15 lateral gene transfer events.</title>
        <authorList>
            <person name="Petersen C."/>
            <person name="Sorensen T."/>
            <person name="Nielsen M.R."/>
            <person name="Sondergaard T.E."/>
            <person name="Sorensen J.L."/>
            <person name="Fitzpatrick D.A."/>
            <person name="Frisvad J.C."/>
            <person name="Nielsen K.L."/>
        </authorList>
    </citation>
    <scope>NUCLEOTIDE SEQUENCE</scope>
    <source>
        <strain evidence="9">IBT 29864</strain>
    </source>
</reference>
<evidence type="ECO:0000313" key="10">
    <source>
        <dbReference type="Proteomes" id="UP001147782"/>
    </source>
</evidence>
<evidence type="ECO:0000256" key="2">
    <source>
        <dbReference type="ARBA" id="ARBA00022833"/>
    </source>
</evidence>
<keyword evidence="1" id="KW-0479">Metal-binding</keyword>
<dbReference type="PROSITE" id="PS50048">
    <property type="entry name" value="ZN2_CY6_FUNGAL_2"/>
    <property type="match status" value="1"/>
</dbReference>
<keyword evidence="10" id="KW-1185">Reference proteome</keyword>
<feature type="region of interest" description="Disordered" evidence="7">
    <location>
        <begin position="190"/>
        <end position="211"/>
    </location>
</feature>
<dbReference type="PANTHER" id="PTHR47660:SF3">
    <property type="entry name" value="FINGER DOMAIN PROTEIN, PUTATIVE (AFU_ORTHOLOGUE AFUA_4G03310)-RELATED"/>
    <property type="match status" value="1"/>
</dbReference>
<dbReference type="InterPro" id="IPR001138">
    <property type="entry name" value="Zn2Cys6_DnaBD"/>
</dbReference>
<keyword evidence="5" id="KW-0804">Transcription</keyword>
<dbReference type="GeneID" id="81439189"/>
<evidence type="ECO:0000256" key="4">
    <source>
        <dbReference type="ARBA" id="ARBA00023125"/>
    </source>
</evidence>
<evidence type="ECO:0000256" key="7">
    <source>
        <dbReference type="SAM" id="MobiDB-lite"/>
    </source>
</evidence>
<dbReference type="AlphaFoldDB" id="A0A9W9V817"/>
<reference evidence="9" key="1">
    <citation type="submission" date="2022-11" db="EMBL/GenBank/DDBJ databases">
        <authorList>
            <person name="Petersen C."/>
        </authorList>
    </citation>
    <scope>NUCLEOTIDE SEQUENCE</scope>
    <source>
        <strain evidence="9">IBT 29864</strain>
    </source>
</reference>
<dbReference type="PANTHER" id="PTHR47660">
    <property type="entry name" value="TRANSCRIPTION FACTOR WITH C2H2 AND ZN(2)-CYS(6) DNA BINDING DOMAIN (EUROFUNG)-RELATED-RELATED"/>
    <property type="match status" value="1"/>
</dbReference>
<evidence type="ECO:0000259" key="8">
    <source>
        <dbReference type="PROSITE" id="PS50048"/>
    </source>
</evidence>
<dbReference type="SUPFAM" id="SSF57701">
    <property type="entry name" value="Zn2/Cys6 DNA-binding domain"/>
    <property type="match status" value="1"/>
</dbReference>
<feature type="compositionally biased region" description="Polar residues" evidence="7">
    <location>
        <begin position="190"/>
        <end position="201"/>
    </location>
</feature>
<evidence type="ECO:0000256" key="5">
    <source>
        <dbReference type="ARBA" id="ARBA00023163"/>
    </source>
</evidence>
<dbReference type="CDD" id="cd12148">
    <property type="entry name" value="fungal_TF_MHR"/>
    <property type="match status" value="1"/>
</dbReference>
<proteinExistence type="predicted"/>
<dbReference type="GO" id="GO:0008270">
    <property type="term" value="F:zinc ion binding"/>
    <property type="evidence" value="ECO:0007669"/>
    <property type="project" value="InterPro"/>
</dbReference>
<dbReference type="Pfam" id="PF04082">
    <property type="entry name" value="Fungal_trans"/>
    <property type="match status" value="1"/>
</dbReference>
<evidence type="ECO:0000256" key="1">
    <source>
        <dbReference type="ARBA" id="ARBA00022723"/>
    </source>
</evidence>
<evidence type="ECO:0000313" key="9">
    <source>
        <dbReference type="EMBL" id="KAJ5370989.1"/>
    </source>
</evidence>
<evidence type="ECO:0000256" key="3">
    <source>
        <dbReference type="ARBA" id="ARBA00023015"/>
    </source>
</evidence>
<feature type="region of interest" description="Disordered" evidence="7">
    <location>
        <begin position="120"/>
        <end position="158"/>
    </location>
</feature>
<dbReference type="RefSeq" id="XP_056555423.1">
    <property type="nucleotide sequence ID" value="XM_056700010.1"/>
</dbReference>
<accession>A0A9W9V817</accession>
<organism evidence="9 10">
    <name type="scientific">Penicillium cataractarum</name>
    <dbReference type="NCBI Taxonomy" id="2100454"/>
    <lineage>
        <taxon>Eukaryota</taxon>
        <taxon>Fungi</taxon>
        <taxon>Dikarya</taxon>
        <taxon>Ascomycota</taxon>
        <taxon>Pezizomycotina</taxon>
        <taxon>Eurotiomycetes</taxon>
        <taxon>Eurotiomycetidae</taxon>
        <taxon>Eurotiales</taxon>
        <taxon>Aspergillaceae</taxon>
        <taxon>Penicillium</taxon>
    </lineage>
</organism>
<dbReference type="GO" id="GO:0000981">
    <property type="term" value="F:DNA-binding transcription factor activity, RNA polymerase II-specific"/>
    <property type="evidence" value="ECO:0007669"/>
    <property type="project" value="InterPro"/>
</dbReference>
<dbReference type="InterPro" id="IPR036864">
    <property type="entry name" value="Zn2-C6_fun-type_DNA-bd_sf"/>
</dbReference>